<accession>A0ABQ9FJR1</accession>
<dbReference type="InterPro" id="IPR052387">
    <property type="entry name" value="Fibrocystin"/>
</dbReference>
<protein>
    <submittedName>
        <fullName evidence="2">Uncharacterized protein</fullName>
    </submittedName>
</protein>
<evidence type="ECO:0000313" key="2">
    <source>
        <dbReference type="EMBL" id="KAJ8316167.1"/>
    </source>
</evidence>
<sequence>MHNSSTVDISASISISRHQCQHINWVSMLDLKCIQLMYNSSAVVICASISVSCHQCQHISWVSMLDLKCVQLMYNSSTVDISASISVIPGQSSSVPAYQLGNRGWKYESWTSTYLRYADLEAALDYNSTASDYTTSTIDEASYYLEVVHSEYMGRSSFQVAARLYPTTYSEDMTGSAVNEKQSVNIDSTVVHEVQDITPTGFSVTATSYVAEKQTVTISNINANSGVKYRLKLFDAYTDLKTLVSAKAGKESTGHRIDRIDLYRDGDIYVDAIQISNTDTTTDPADQVYLQRQRAAQPLMKAIDVTVPTTGQYRIDMAPNDCANGLPLIGLAGGSPYQQHLLTKKVEDIIRTIPNIGNINVTLDGDCAKFSWKITFQQRRGDQPSFQVNDNKECPFNTYFSI</sequence>
<dbReference type="PANTHER" id="PTHR46769:SF2">
    <property type="entry name" value="FIBROCYSTIN-L ISOFORM 2 PRECURSOR-RELATED"/>
    <property type="match status" value="1"/>
</dbReference>
<evidence type="ECO:0000313" key="3">
    <source>
        <dbReference type="Proteomes" id="UP001217089"/>
    </source>
</evidence>
<name>A0ABQ9FJR1_TEGGR</name>
<dbReference type="PANTHER" id="PTHR46769">
    <property type="entry name" value="POLYCYSTIC KIDNEY AND HEPATIC DISEASE 1 (AUTOSOMAL RECESSIVE)-LIKE 1"/>
    <property type="match status" value="1"/>
</dbReference>
<dbReference type="EMBL" id="JARBDR010000328">
    <property type="protein sequence ID" value="KAJ8316167.1"/>
    <property type="molecule type" value="Genomic_DNA"/>
</dbReference>
<evidence type="ECO:0000256" key="1">
    <source>
        <dbReference type="ARBA" id="ARBA00022729"/>
    </source>
</evidence>
<dbReference type="Proteomes" id="UP001217089">
    <property type="component" value="Unassembled WGS sequence"/>
</dbReference>
<keyword evidence="1" id="KW-0732">Signal</keyword>
<proteinExistence type="predicted"/>
<gene>
    <name evidence="2" type="ORF">KUTeg_006181</name>
</gene>
<organism evidence="2 3">
    <name type="scientific">Tegillarca granosa</name>
    <name type="common">Malaysian cockle</name>
    <name type="synonym">Anadara granosa</name>
    <dbReference type="NCBI Taxonomy" id="220873"/>
    <lineage>
        <taxon>Eukaryota</taxon>
        <taxon>Metazoa</taxon>
        <taxon>Spiralia</taxon>
        <taxon>Lophotrochozoa</taxon>
        <taxon>Mollusca</taxon>
        <taxon>Bivalvia</taxon>
        <taxon>Autobranchia</taxon>
        <taxon>Pteriomorphia</taxon>
        <taxon>Arcoida</taxon>
        <taxon>Arcoidea</taxon>
        <taxon>Arcidae</taxon>
        <taxon>Tegillarca</taxon>
    </lineage>
</organism>
<keyword evidence="3" id="KW-1185">Reference proteome</keyword>
<comment type="caution">
    <text evidence="2">The sequence shown here is derived from an EMBL/GenBank/DDBJ whole genome shotgun (WGS) entry which is preliminary data.</text>
</comment>
<reference evidence="2 3" key="1">
    <citation type="submission" date="2022-12" db="EMBL/GenBank/DDBJ databases">
        <title>Chromosome-level genome of Tegillarca granosa.</title>
        <authorList>
            <person name="Kim J."/>
        </authorList>
    </citation>
    <scope>NUCLEOTIDE SEQUENCE [LARGE SCALE GENOMIC DNA]</scope>
    <source>
        <strain evidence="2">Teg-2019</strain>
        <tissue evidence="2">Adductor muscle</tissue>
    </source>
</reference>